<evidence type="ECO:0000259" key="8">
    <source>
        <dbReference type="Pfam" id="PF02776"/>
    </source>
</evidence>
<dbReference type="EC" id="2.2.1.9" evidence="6"/>
<accession>A0A6J4LH21</accession>
<keyword evidence="5 6" id="KW-0464">Manganese</keyword>
<organism evidence="9">
    <name type="scientific">uncultured Friedmanniella sp</name>
    <dbReference type="NCBI Taxonomy" id="335381"/>
    <lineage>
        <taxon>Bacteria</taxon>
        <taxon>Bacillati</taxon>
        <taxon>Actinomycetota</taxon>
        <taxon>Actinomycetes</taxon>
        <taxon>Propionibacteriales</taxon>
        <taxon>Nocardioidaceae</taxon>
        <taxon>Friedmanniella</taxon>
        <taxon>environmental samples</taxon>
    </lineage>
</organism>
<feature type="region of interest" description="Disordered" evidence="7">
    <location>
        <begin position="328"/>
        <end position="354"/>
    </location>
</feature>
<dbReference type="GO" id="GO:0000287">
    <property type="term" value="F:magnesium ion binding"/>
    <property type="evidence" value="ECO:0007669"/>
    <property type="project" value="UniProtKB-UniRule"/>
</dbReference>
<evidence type="ECO:0000313" key="9">
    <source>
        <dbReference type="EMBL" id="CAA9332016.1"/>
    </source>
</evidence>
<keyword evidence="4 6" id="KW-0786">Thiamine pyrophosphate</keyword>
<dbReference type="UniPathway" id="UPA00079"/>
<dbReference type="PANTHER" id="PTHR42916:SF1">
    <property type="entry name" value="PROTEIN PHYLLO, CHLOROPLASTIC"/>
    <property type="match status" value="1"/>
</dbReference>
<keyword evidence="3 6" id="KW-0460">Magnesium</keyword>
<dbReference type="InterPro" id="IPR029061">
    <property type="entry name" value="THDP-binding"/>
</dbReference>
<comment type="function">
    <text evidence="6">Catalyzes the thiamine diphosphate-dependent decarboxylation of 2-oxoglutarate and the subsequent addition of the resulting succinic semialdehyde-thiamine pyrophosphate anion to isochorismate to yield 2-succinyl-5-enolpyruvyl-6-hydroxy-3-cyclohexene-1-carboxylate (SEPHCHC).</text>
</comment>
<dbReference type="PANTHER" id="PTHR42916">
    <property type="entry name" value="2-SUCCINYL-5-ENOLPYRUVYL-6-HYDROXY-3-CYCLOHEXENE-1-CARBOXYLATE SYNTHASE"/>
    <property type="match status" value="1"/>
</dbReference>
<dbReference type="Pfam" id="PF02776">
    <property type="entry name" value="TPP_enzyme_N"/>
    <property type="match status" value="1"/>
</dbReference>
<dbReference type="Gene3D" id="3.40.50.1220">
    <property type="entry name" value="TPP-binding domain"/>
    <property type="match status" value="1"/>
</dbReference>
<evidence type="ECO:0000256" key="1">
    <source>
        <dbReference type="ARBA" id="ARBA00022679"/>
    </source>
</evidence>
<dbReference type="PIRSF" id="PIRSF004983">
    <property type="entry name" value="MenD"/>
    <property type="match status" value="1"/>
</dbReference>
<dbReference type="EMBL" id="CADCTS010000451">
    <property type="protein sequence ID" value="CAA9332016.1"/>
    <property type="molecule type" value="Genomic_DNA"/>
</dbReference>
<comment type="cofactor">
    <cofactor evidence="6">
        <name>Mg(2+)</name>
        <dbReference type="ChEBI" id="CHEBI:18420"/>
    </cofactor>
    <cofactor evidence="6">
        <name>Mn(2+)</name>
        <dbReference type="ChEBI" id="CHEBI:29035"/>
    </cofactor>
</comment>
<dbReference type="CDD" id="cd02009">
    <property type="entry name" value="TPP_SHCHC_synthase"/>
    <property type="match status" value="1"/>
</dbReference>
<dbReference type="CDD" id="cd07037">
    <property type="entry name" value="TPP_PYR_MenD"/>
    <property type="match status" value="1"/>
</dbReference>
<dbReference type="GO" id="GO:0030976">
    <property type="term" value="F:thiamine pyrophosphate binding"/>
    <property type="evidence" value="ECO:0007669"/>
    <property type="project" value="UniProtKB-UniRule"/>
</dbReference>
<evidence type="ECO:0000256" key="6">
    <source>
        <dbReference type="HAMAP-Rule" id="MF_01659"/>
    </source>
</evidence>
<comment type="pathway">
    <text evidence="6">Quinol/quinone metabolism; 1,4-dihydroxy-2-naphthoate biosynthesis; 1,4-dihydroxy-2-naphthoate from chorismate: step 2/7.</text>
</comment>
<comment type="similarity">
    <text evidence="6">Belongs to the TPP enzyme family. MenD subfamily.</text>
</comment>
<reference evidence="9" key="1">
    <citation type="submission" date="2020-02" db="EMBL/GenBank/DDBJ databases">
        <authorList>
            <person name="Meier V. D."/>
        </authorList>
    </citation>
    <scope>NUCLEOTIDE SEQUENCE</scope>
    <source>
        <strain evidence="9">AVDCRST_MAG48</strain>
    </source>
</reference>
<evidence type="ECO:0000256" key="5">
    <source>
        <dbReference type="ARBA" id="ARBA00023211"/>
    </source>
</evidence>
<evidence type="ECO:0000256" key="7">
    <source>
        <dbReference type="SAM" id="MobiDB-lite"/>
    </source>
</evidence>
<dbReference type="NCBIfam" id="TIGR00173">
    <property type="entry name" value="menD"/>
    <property type="match status" value="1"/>
</dbReference>
<protein>
    <recommendedName>
        <fullName evidence="6">2-succinyl-5-enolpyruvyl-6-hydroxy-3-cyclohexene-1-carboxylate synthase</fullName>
        <shortName evidence="6">SEPHCHC synthase</shortName>
        <ecNumber evidence="6">2.2.1.9</ecNumber>
    </recommendedName>
    <alternativeName>
        <fullName evidence="6">Menaquinone biosynthesis protein MenD</fullName>
    </alternativeName>
</protein>
<evidence type="ECO:0000256" key="3">
    <source>
        <dbReference type="ARBA" id="ARBA00022842"/>
    </source>
</evidence>
<feature type="compositionally biased region" description="Gly residues" evidence="7">
    <location>
        <begin position="331"/>
        <end position="343"/>
    </location>
</feature>
<dbReference type="GO" id="GO:0009234">
    <property type="term" value="P:menaquinone biosynthetic process"/>
    <property type="evidence" value="ECO:0007669"/>
    <property type="project" value="UniProtKB-UniRule"/>
</dbReference>
<dbReference type="HAMAP" id="MF_01659">
    <property type="entry name" value="MenD"/>
    <property type="match status" value="1"/>
</dbReference>
<evidence type="ECO:0000256" key="2">
    <source>
        <dbReference type="ARBA" id="ARBA00022723"/>
    </source>
</evidence>
<comment type="pathway">
    <text evidence="6">Quinol/quinone metabolism; menaquinone biosynthesis.</text>
</comment>
<dbReference type="Gene3D" id="3.40.50.970">
    <property type="match status" value="2"/>
</dbReference>
<sequence length="573" mass="58206">MAEATRLARVLVEGLLGAGVRDVVLAPGSRSAPLAYELFEADRIGLLTLHVRIDERSAGFLALGLAKGSSLPVGVVTTSGTAVANLHPAVLEAFHAHLPLVLLTADRPAAMTHTGANQTTDQTHLFGRHVRAFAAVSDAAVGPAGGDVAGWRFELGRLLTAAAGTRTRQPGPVHLDVALTEPLVPGPVAPLPTGPELSVSAARGAEPLVLPAGPQTVLVAGDLPPAAGRATAELAASAGVPLLAEPSSNARRGPAALGTYRLLLGSSLAEDVERVVVLGLPTLSRPVSRLLARTDVELVVVSAHADWPDPGRTASAVVDAVAFVGPSTSSGRGGAGAGRGGSRGPSPEPVEGPDDWLRAWQEADARARAALEELLAAQTMLTGPALAAALWSALGGADALVVGSSNPVRDLDLAPVLADPADVYANRGLAGIDGTVSTAVGIALTRDRPTHALLGDLTLLHDAGGLVIGPAEPRPDLRLVVANDDGGSIFATLEQGRPEHQAAFERVFGTPHGASFEALAAVSGARYQRVGDTAGLAAVLEEPPVGVELVEAVVDRTQRRTLSTAVSAIAATL</sequence>
<dbReference type="InterPro" id="IPR004433">
    <property type="entry name" value="MenaQ_synth_MenD"/>
</dbReference>
<feature type="domain" description="Thiamine pyrophosphate enzyme N-terminal TPP-binding" evidence="8">
    <location>
        <begin position="6"/>
        <end position="124"/>
    </location>
</feature>
<keyword evidence="1 6" id="KW-0808">Transferase</keyword>
<dbReference type="AlphaFoldDB" id="A0A6J4LH21"/>
<gene>
    <name evidence="6" type="primary">menD</name>
    <name evidence="9" type="ORF">AVDCRST_MAG48-3182</name>
</gene>
<comment type="catalytic activity">
    <reaction evidence="6">
        <text>isochorismate + 2-oxoglutarate + H(+) = 5-enolpyruvoyl-6-hydroxy-2-succinyl-cyclohex-3-ene-1-carboxylate + CO2</text>
        <dbReference type="Rhea" id="RHEA:25593"/>
        <dbReference type="ChEBI" id="CHEBI:15378"/>
        <dbReference type="ChEBI" id="CHEBI:16526"/>
        <dbReference type="ChEBI" id="CHEBI:16810"/>
        <dbReference type="ChEBI" id="CHEBI:29780"/>
        <dbReference type="ChEBI" id="CHEBI:58818"/>
        <dbReference type="EC" id="2.2.1.9"/>
    </reaction>
</comment>
<dbReference type="GO" id="GO:0070204">
    <property type="term" value="F:2-succinyl-5-enolpyruvyl-6-hydroxy-3-cyclohexene-1-carboxylic-acid synthase activity"/>
    <property type="evidence" value="ECO:0007669"/>
    <property type="project" value="UniProtKB-UniRule"/>
</dbReference>
<name>A0A6J4LH21_9ACTN</name>
<keyword evidence="2 6" id="KW-0479">Metal-binding</keyword>
<proteinExistence type="inferred from homology"/>
<dbReference type="SUPFAM" id="SSF52518">
    <property type="entry name" value="Thiamin diphosphate-binding fold (THDP-binding)"/>
    <property type="match status" value="2"/>
</dbReference>
<comment type="cofactor">
    <cofactor evidence="6">
        <name>thiamine diphosphate</name>
        <dbReference type="ChEBI" id="CHEBI:58937"/>
    </cofactor>
    <text evidence="6">Binds 1 thiamine pyrophosphate per subunit.</text>
</comment>
<dbReference type="InterPro" id="IPR012001">
    <property type="entry name" value="Thiamin_PyroP_enz_TPP-bd_dom"/>
</dbReference>
<evidence type="ECO:0000256" key="4">
    <source>
        <dbReference type="ARBA" id="ARBA00023052"/>
    </source>
</evidence>
<dbReference type="UniPathway" id="UPA01057">
    <property type="reaction ID" value="UER00164"/>
</dbReference>
<keyword evidence="6" id="KW-0474">Menaquinone biosynthesis</keyword>
<comment type="subunit">
    <text evidence="6">Homodimer.</text>
</comment>
<dbReference type="GO" id="GO:0030145">
    <property type="term" value="F:manganese ion binding"/>
    <property type="evidence" value="ECO:0007669"/>
    <property type="project" value="UniProtKB-UniRule"/>
</dbReference>